<dbReference type="AlphaFoldDB" id="J9DIQ2"/>
<reference evidence="2" key="2">
    <citation type="submission" date="2015-07" db="EMBL/GenBank/DDBJ databases">
        <title>Contrasting host-pathogen interactions and genome evolution in two generalist and specialist microsporidian pathogens of mosquitoes.</title>
        <authorList>
            <consortium name="The Broad Institute Genomics Platform"/>
            <consortium name="The Broad Institute Genome Sequencing Center for Infectious Disease"/>
            <person name="Cuomo C.A."/>
            <person name="Sanscrainte N.D."/>
            <person name="Goldberg J.M."/>
            <person name="Heiman D."/>
            <person name="Young S."/>
            <person name="Zeng Q."/>
            <person name="Becnel J.J."/>
            <person name="Birren B.W."/>
        </authorList>
    </citation>
    <scope>NUCLEOTIDE SEQUENCE [LARGE SCALE GENOMIC DNA]</scope>
    <source>
        <strain evidence="2">USNM 41457</strain>
    </source>
</reference>
<comment type="caution">
    <text evidence="1">The sequence shown here is derived from an EMBL/GenBank/DDBJ whole genome shotgun (WGS) entry which is preliminary data.</text>
</comment>
<keyword evidence="2" id="KW-1185">Reference proteome</keyword>
<evidence type="ECO:0000313" key="1">
    <source>
        <dbReference type="EMBL" id="EJW01247.1"/>
    </source>
</evidence>
<dbReference type="VEuPathDB" id="MicrosporidiaDB:EDEG_00547"/>
<organism evidence="1 2">
    <name type="scientific">Edhazardia aedis (strain USNM 41457)</name>
    <name type="common">Microsporidian parasite</name>
    <dbReference type="NCBI Taxonomy" id="1003232"/>
    <lineage>
        <taxon>Eukaryota</taxon>
        <taxon>Fungi</taxon>
        <taxon>Fungi incertae sedis</taxon>
        <taxon>Microsporidia</taxon>
        <taxon>Edhazardia</taxon>
    </lineage>
</organism>
<gene>
    <name evidence="1" type="ORF">EDEG_00547</name>
</gene>
<dbReference type="HOGENOM" id="CLU_2158339_0_0_1"/>
<accession>J9DIQ2</accession>
<proteinExistence type="predicted"/>
<dbReference type="Proteomes" id="UP000003163">
    <property type="component" value="Unassembled WGS sequence"/>
</dbReference>
<name>J9DIQ2_EDHAE</name>
<sequence length="111" mass="13655">MRGFMNYKEMIQLFLLWNSQIVKRLLLILVHGIVLFCLRVDFAWVRIHIFIYSRNRVYIFLDQSDWRDLILYDWFKCKNLFDLSFTLVQSSECLMFTNPLILLYMIIKILY</sequence>
<dbReference type="EMBL" id="AFBI03000006">
    <property type="protein sequence ID" value="EJW01247.1"/>
    <property type="molecule type" value="Genomic_DNA"/>
</dbReference>
<reference evidence="1 2" key="1">
    <citation type="submission" date="2011-08" db="EMBL/GenBank/DDBJ databases">
        <authorList>
            <person name="Liu Z.J."/>
            <person name="Shi F.L."/>
            <person name="Lu J.Q."/>
            <person name="Li M."/>
            <person name="Wang Z.L."/>
        </authorList>
    </citation>
    <scope>NUCLEOTIDE SEQUENCE [LARGE SCALE GENOMIC DNA]</scope>
    <source>
        <strain evidence="1 2">USNM 41457</strain>
    </source>
</reference>
<evidence type="ECO:0000313" key="2">
    <source>
        <dbReference type="Proteomes" id="UP000003163"/>
    </source>
</evidence>
<dbReference type="InParanoid" id="J9DIQ2"/>
<protein>
    <submittedName>
        <fullName evidence="1">Uncharacterized protein</fullName>
    </submittedName>
</protein>